<dbReference type="InterPro" id="IPR052264">
    <property type="entry name" value="UPF0175_domain"/>
</dbReference>
<reference evidence="2 3" key="1">
    <citation type="submission" date="2017-02" db="EMBL/GenBank/DDBJ databases">
        <title>isolation and characterization of a novel temperate virus Aeropyrum globular virus 1 infecting hyperthermophilic archaeon Aeropyrum.</title>
        <authorList>
            <person name="Yumiya M."/>
            <person name="Yoshida T."/>
            <person name="Sako Y."/>
        </authorList>
    </citation>
    <scope>NUCLEOTIDE SEQUENCE [LARGE SCALE GENOMIC DNA]</scope>
    <source>
        <strain evidence="2 3">YK1-12-2013</strain>
    </source>
</reference>
<dbReference type="Pfam" id="PF03683">
    <property type="entry name" value="UPF0175"/>
    <property type="match status" value="1"/>
</dbReference>
<evidence type="ECO:0000256" key="1">
    <source>
        <dbReference type="ARBA" id="ARBA00005651"/>
    </source>
</evidence>
<dbReference type="Proteomes" id="UP000291213">
    <property type="component" value="Unassembled WGS sequence"/>
</dbReference>
<dbReference type="AlphaFoldDB" id="A0A401H9J5"/>
<accession>A0A401H9J5</accession>
<dbReference type="PANTHER" id="PTHR37525:SF1">
    <property type="entry name" value="UPF0175 PROTEIN SSL1255"/>
    <property type="match status" value="1"/>
</dbReference>
<proteinExistence type="inferred from homology"/>
<evidence type="ECO:0000313" key="2">
    <source>
        <dbReference type="EMBL" id="GBF09063.1"/>
    </source>
</evidence>
<comment type="caution">
    <text evidence="2">The sequence shown here is derived from an EMBL/GenBank/DDBJ whole genome shotgun (WGS) entry which is preliminary data.</text>
</comment>
<comment type="similarity">
    <text evidence="1">Belongs to the UPF0175 family.</text>
</comment>
<organism evidence="2 3">
    <name type="scientific">Aeropyrum pernix</name>
    <dbReference type="NCBI Taxonomy" id="56636"/>
    <lineage>
        <taxon>Archaea</taxon>
        <taxon>Thermoproteota</taxon>
        <taxon>Thermoprotei</taxon>
        <taxon>Desulfurococcales</taxon>
        <taxon>Desulfurococcaceae</taxon>
        <taxon>Aeropyrum</taxon>
    </lineage>
</organism>
<gene>
    <name evidence="2" type="ORF">apy_07880</name>
</gene>
<evidence type="ECO:0000313" key="3">
    <source>
        <dbReference type="Proteomes" id="UP000291213"/>
    </source>
</evidence>
<sequence>MGLSREVVVKVKVPSHYVGDIEREVKLAYAVDLFLRGIVSVERAAELAGISLYDFLVELRRRRIQAYPYSDEELREELGIE</sequence>
<dbReference type="RefSeq" id="WP_243637256.1">
    <property type="nucleotide sequence ID" value="NZ_BDMD01000040.1"/>
</dbReference>
<protein>
    <submittedName>
        <fullName evidence="2">Uncharacterized protein</fullName>
    </submittedName>
</protein>
<dbReference type="InterPro" id="IPR005368">
    <property type="entry name" value="UPF0175"/>
</dbReference>
<dbReference type="EMBL" id="BDMD01000040">
    <property type="protein sequence ID" value="GBF09063.1"/>
    <property type="molecule type" value="Genomic_DNA"/>
</dbReference>
<dbReference type="PANTHER" id="PTHR37525">
    <property type="entry name" value="UPF0175 PROTEIN SSL1255"/>
    <property type="match status" value="1"/>
</dbReference>
<name>A0A401H9J5_AERPX</name>